<evidence type="ECO:0000256" key="2">
    <source>
        <dbReference type="ARBA" id="ARBA00022679"/>
    </source>
</evidence>
<evidence type="ECO:0008006" key="6">
    <source>
        <dbReference type="Google" id="ProtNLM"/>
    </source>
</evidence>
<name>A0ABP0SNU2_9DINO</name>
<evidence type="ECO:0000313" key="5">
    <source>
        <dbReference type="Proteomes" id="UP001642484"/>
    </source>
</evidence>
<dbReference type="EMBL" id="CAXAMN010027916">
    <property type="protein sequence ID" value="CAK9113865.1"/>
    <property type="molecule type" value="Genomic_DNA"/>
</dbReference>
<reference evidence="4 5" key="1">
    <citation type="submission" date="2024-02" db="EMBL/GenBank/DDBJ databases">
        <authorList>
            <person name="Chen Y."/>
            <person name="Shah S."/>
            <person name="Dougan E. K."/>
            <person name="Thang M."/>
            <person name="Chan C."/>
        </authorList>
    </citation>
    <scope>NUCLEOTIDE SEQUENCE [LARGE SCALE GENOMIC DNA]</scope>
</reference>
<dbReference type="InterPro" id="IPR001525">
    <property type="entry name" value="C5_MeTfrase"/>
</dbReference>
<dbReference type="InterPro" id="IPR029063">
    <property type="entry name" value="SAM-dependent_MTases_sf"/>
</dbReference>
<feature type="region of interest" description="Disordered" evidence="3">
    <location>
        <begin position="1103"/>
        <end position="1137"/>
    </location>
</feature>
<comment type="caution">
    <text evidence="4">The sequence shown here is derived from an EMBL/GenBank/DDBJ whole genome shotgun (WGS) entry which is preliminary data.</text>
</comment>
<evidence type="ECO:0000256" key="3">
    <source>
        <dbReference type="SAM" id="MobiDB-lite"/>
    </source>
</evidence>
<evidence type="ECO:0000313" key="4">
    <source>
        <dbReference type="EMBL" id="CAK9113865.1"/>
    </source>
</evidence>
<organism evidence="4 5">
    <name type="scientific">Durusdinium trenchii</name>
    <dbReference type="NCBI Taxonomy" id="1381693"/>
    <lineage>
        <taxon>Eukaryota</taxon>
        <taxon>Sar</taxon>
        <taxon>Alveolata</taxon>
        <taxon>Dinophyceae</taxon>
        <taxon>Suessiales</taxon>
        <taxon>Symbiodiniaceae</taxon>
        <taxon>Durusdinium</taxon>
    </lineage>
</organism>
<proteinExistence type="predicted"/>
<dbReference type="Proteomes" id="UP001642484">
    <property type="component" value="Unassembled WGS sequence"/>
</dbReference>
<keyword evidence="5" id="KW-1185">Reference proteome</keyword>
<gene>
    <name evidence="4" type="ORF">CCMP2556_LOCUS52678</name>
</gene>
<accession>A0ABP0SNU2</accession>
<evidence type="ECO:0000256" key="1">
    <source>
        <dbReference type="ARBA" id="ARBA00022603"/>
    </source>
</evidence>
<dbReference type="Gene3D" id="3.40.50.150">
    <property type="entry name" value="Vaccinia Virus protein VP39"/>
    <property type="match status" value="1"/>
</dbReference>
<keyword evidence="2" id="KW-0808">Transferase</keyword>
<dbReference type="Pfam" id="PF00145">
    <property type="entry name" value="DNA_methylase"/>
    <property type="match status" value="1"/>
</dbReference>
<protein>
    <recommendedName>
        <fullName evidence="6">DNA (cytosine-5-)-methyltransferase</fullName>
    </recommendedName>
</protein>
<sequence>MCSGWGVLEMVLGRLQEEWNKQPVGTGDFKAELAFMVENDKRKQDYLRTRFPHAERVFNDMSEIGNKVASTWDGSYHKVPQVDLLVAGFPCVNVSQLTTTPGSVLDPSCQSGLGFQSVGNYAKRHKPAMILLENVASLFHKRAVDGGSISGYDQIKEELHRLGYVVSAAMCNTANYGLPQQRTRAWVMCVLASQCESSAGDLMREALLSFQCQPVPLEIILSKAPPVEEGKSASKPVRPLPMKSAAPKWKDSLKHVFKQFGKEKVTARIADLEGRLTCCSDREIAILAASMEEVISTKKIGEFLGIRMPMDEDTQMETDEGSWRLGELMFDDGGMRGVAAAVVWLGLVYKCSTEKTEDLTHPRVLSLARSLMQVPTMRKTQTGDMATEQIRRIIRQNVESKKLPVSSFEWAEILRCMNKQGRPITVNEAIDLYNTSPEVAAHGGTSAKDRTGSGSLVIDSKKMFGIKHWIELTGDHAREQVCLSLKDGPFAYGPWGEGLSVLKPLFLKSVVNLTSIPQSAASLVPLDGEATINLDWALPMDAYCQGVLFQRIRLHFEKSTAIVDESQHRAKYRMNESDLMHLRNLVCVWGQVREFLSTRAPNFSELDSALVKGNTLDHEFAQVLEQRPAQFAASFLPSAQQAAVENFKKHEEVVTLEVQKQRQELRDAKWRYFQAALQRDQEILQTVQAAPKRLDALRHRKQMAWRVEQSQIGERIVKGYLEKHLRCDLVEKVEHGQLKVNEFRSFVASTCSCREMDVHMITIIDLNVPLAKSKERMEELCGLLQFVNDLNPGRHVGVIELPEWAKKSSKRGLSDEERDLEQVLWGLRQTCDCRWVIPFDIHPSADAQTIRRRFSSGRLVVSKDFEGENPWINNSEFGLAGRPLSEEKILLPLSRELLLPESLDPDSDLRFAERARPSVEATSAQKGQHRWLTMLRSLLTMSSGYSLKKKPVIVINLTSYVEDVGAFQLRELHEELKGGFNTEQLFYQSIWWLNKDQFGAARLTREVVDSWLSGKLEFAGQRINLNAPDLTQDEISSVPGGAAAMSSLDTLQFEVLERVGGKMVIKSDEHRFWTTQGGSITEDYQSLREKHLALIGSAGADAATRQVVEASEEQEQPEPLPSTSENEEKESLAKLEESPGLELKVASEISGVDLILGKDKSLWLYSSSADKMIGKHVQIGGFGTGQYVPAEGEEGLEFKLPQGDKTLIQLDETSWKQDGSGTSVISLFKLLLMCENEKNITDHKISYLNVKRKDDANLESGMDGFEVSYKNHMRFKCVTPDKLSGKNFFCKVIGKASEFQQLIPVFRFRFERIGATLKLQKPHIVTKCRTGCSLSPIQLLRPMPLMYTDVLVMWQGLHFLHGMSGMYEKSSFGHECVREFLMRFRSLPVIAQDQNDMAVIMEMILLLTVLSNMTFKAAMDGDDRISQLSTWIADAHDIVGPPETWAHLQSVIVADPEHFRLMLSKAQDEMNHLKAECNTGLPYVHNLLGQAELVLVKIKMAIHPLL</sequence>
<dbReference type="SUPFAM" id="SSF53335">
    <property type="entry name" value="S-adenosyl-L-methionine-dependent methyltransferases"/>
    <property type="match status" value="1"/>
</dbReference>
<keyword evidence="1" id="KW-0489">Methyltransferase</keyword>